<evidence type="ECO:0000313" key="3">
    <source>
        <dbReference type="EnsemblProtists" id="EKX37946"/>
    </source>
</evidence>
<evidence type="ECO:0000313" key="4">
    <source>
        <dbReference type="Proteomes" id="UP000011087"/>
    </source>
</evidence>
<dbReference type="KEGG" id="gtt:GUITHDRAFT_115918"/>
<protein>
    <submittedName>
        <fullName evidence="2 3">Uncharacterized protein</fullName>
    </submittedName>
</protein>
<accession>L1INT2</accession>
<reference evidence="3" key="3">
    <citation type="submission" date="2015-06" db="UniProtKB">
        <authorList>
            <consortium name="EnsemblProtists"/>
        </authorList>
    </citation>
    <scope>IDENTIFICATION</scope>
</reference>
<sequence length="81" mass="9228">MHKDDKETAKVMQESTPCRLAVYSQRREEESGSSSDEQDDSEGVLEVFCPRKHANLSPKSSMARKDYNREIGAMIQSEFKS</sequence>
<dbReference type="RefSeq" id="XP_005824926.1">
    <property type="nucleotide sequence ID" value="XM_005824869.1"/>
</dbReference>
<dbReference type="PaxDb" id="55529-EKX37946"/>
<evidence type="ECO:0000256" key="1">
    <source>
        <dbReference type="SAM" id="MobiDB-lite"/>
    </source>
</evidence>
<dbReference type="GeneID" id="17294710"/>
<keyword evidence="4" id="KW-1185">Reference proteome</keyword>
<reference evidence="2 4" key="1">
    <citation type="journal article" date="2012" name="Nature">
        <title>Algal genomes reveal evolutionary mosaicism and the fate of nucleomorphs.</title>
        <authorList>
            <consortium name="DOE Joint Genome Institute"/>
            <person name="Curtis B.A."/>
            <person name="Tanifuji G."/>
            <person name="Burki F."/>
            <person name="Gruber A."/>
            <person name="Irimia M."/>
            <person name="Maruyama S."/>
            <person name="Arias M.C."/>
            <person name="Ball S.G."/>
            <person name="Gile G.H."/>
            <person name="Hirakawa Y."/>
            <person name="Hopkins J.F."/>
            <person name="Kuo A."/>
            <person name="Rensing S.A."/>
            <person name="Schmutz J."/>
            <person name="Symeonidi A."/>
            <person name="Elias M."/>
            <person name="Eveleigh R.J."/>
            <person name="Herman E.K."/>
            <person name="Klute M.J."/>
            <person name="Nakayama T."/>
            <person name="Obornik M."/>
            <person name="Reyes-Prieto A."/>
            <person name="Armbrust E.V."/>
            <person name="Aves S.J."/>
            <person name="Beiko R.G."/>
            <person name="Coutinho P."/>
            <person name="Dacks J.B."/>
            <person name="Durnford D.G."/>
            <person name="Fast N.M."/>
            <person name="Green B.R."/>
            <person name="Grisdale C.J."/>
            <person name="Hempel F."/>
            <person name="Henrissat B."/>
            <person name="Hoppner M.P."/>
            <person name="Ishida K."/>
            <person name="Kim E."/>
            <person name="Koreny L."/>
            <person name="Kroth P.G."/>
            <person name="Liu Y."/>
            <person name="Malik S.B."/>
            <person name="Maier U.G."/>
            <person name="McRose D."/>
            <person name="Mock T."/>
            <person name="Neilson J.A."/>
            <person name="Onodera N.T."/>
            <person name="Poole A.M."/>
            <person name="Pritham E.J."/>
            <person name="Richards T.A."/>
            <person name="Rocap G."/>
            <person name="Roy S.W."/>
            <person name="Sarai C."/>
            <person name="Schaack S."/>
            <person name="Shirato S."/>
            <person name="Slamovits C.H."/>
            <person name="Spencer D.F."/>
            <person name="Suzuki S."/>
            <person name="Worden A.Z."/>
            <person name="Zauner S."/>
            <person name="Barry K."/>
            <person name="Bell C."/>
            <person name="Bharti A.K."/>
            <person name="Crow J.A."/>
            <person name="Grimwood J."/>
            <person name="Kramer R."/>
            <person name="Lindquist E."/>
            <person name="Lucas S."/>
            <person name="Salamov A."/>
            <person name="McFadden G.I."/>
            <person name="Lane C.E."/>
            <person name="Keeling P.J."/>
            <person name="Gray M.W."/>
            <person name="Grigoriev I.V."/>
            <person name="Archibald J.M."/>
        </authorList>
    </citation>
    <scope>NUCLEOTIDE SEQUENCE</scope>
    <source>
        <strain evidence="2 4">CCMP2712</strain>
    </source>
</reference>
<dbReference type="HOGENOM" id="CLU_2578941_0_0_1"/>
<organism evidence="2">
    <name type="scientific">Guillardia theta (strain CCMP2712)</name>
    <name type="common">Cryptophyte</name>
    <dbReference type="NCBI Taxonomy" id="905079"/>
    <lineage>
        <taxon>Eukaryota</taxon>
        <taxon>Cryptophyceae</taxon>
        <taxon>Pyrenomonadales</taxon>
        <taxon>Geminigeraceae</taxon>
        <taxon>Guillardia</taxon>
    </lineage>
</organism>
<feature type="region of interest" description="Disordered" evidence="1">
    <location>
        <begin position="1"/>
        <end position="44"/>
    </location>
</feature>
<proteinExistence type="predicted"/>
<evidence type="ECO:0000313" key="2">
    <source>
        <dbReference type="EMBL" id="EKX37946.1"/>
    </source>
</evidence>
<dbReference type="AlphaFoldDB" id="L1INT2"/>
<name>L1INT2_GUITC</name>
<reference evidence="4" key="2">
    <citation type="submission" date="2012-11" db="EMBL/GenBank/DDBJ databases">
        <authorList>
            <person name="Kuo A."/>
            <person name="Curtis B.A."/>
            <person name="Tanifuji G."/>
            <person name="Burki F."/>
            <person name="Gruber A."/>
            <person name="Irimia M."/>
            <person name="Maruyama S."/>
            <person name="Arias M.C."/>
            <person name="Ball S.G."/>
            <person name="Gile G.H."/>
            <person name="Hirakawa Y."/>
            <person name="Hopkins J.F."/>
            <person name="Rensing S.A."/>
            <person name="Schmutz J."/>
            <person name="Symeonidi A."/>
            <person name="Elias M."/>
            <person name="Eveleigh R.J."/>
            <person name="Herman E.K."/>
            <person name="Klute M.J."/>
            <person name="Nakayama T."/>
            <person name="Obornik M."/>
            <person name="Reyes-Prieto A."/>
            <person name="Armbrust E.V."/>
            <person name="Aves S.J."/>
            <person name="Beiko R.G."/>
            <person name="Coutinho P."/>
            <person name="Dacks J.B."/>
            <person name="Durnford D.G."/>
            <person name="Fast N.M."/>
            <person name="Green B.R."/>
            <person name="Grisdale C."/>
            <person name="Hempe F."/>
            <person name="Henrissat B."/>
            <person name="Hoppner M.P."/>
            <person name="Ishida K.-I."/>
            <person name="Kim E."/>
            <person name="Koreny L."/>
            <person name="Kroth P.G."/>
            <person name="Liu Y."/>
            <person name="Malik S.-B."/>
            <person name="Maier U.G."/>
            <person name="McRose D."/>
            <person name="Mock T."/>
            <person name="Neilson J.A."/>
            <person name="Onodera N.T."/>
            <person name="Poole A.M."/>
            <person name="Pritham E.J."/>
            <person name="Richards T.A."/>
            <person name="Rocap G."/>
            <person name="Roy S.W."/>
            <person name="Sarai C."/>
            <person name="Schaack S."/>
            <person name="Shirato S."/>
            <person name="Slamovits C.H."/>
            <person name="Spencer D.F."/>
            <person name="Suzuki S."/>
            <person name="Worden A.Z."/>
            <person name="Zauner S."/>
            <person name="Barry K."/>
            <person name="Bell C."/>
            <person name="Bharti A.K."/>
            <person name="Crow J.A."/>
            <person name="Grimwood J."/>
            <person name="Kramer R."/>
            <person name="Lindquist E."/>
            <person name="Lucas S."/>
            <person name="Salamov A."/>
            <person name="McFadden G.I."/>
            <person name="Lane C.E."/>
            <person name="Keeling P.J."/>
            <person name="Gray M.W."/>
            <person name="Grigoriev I.V."/>
            <person name="Archibald J.M."/>
        </authorList>
    </citation>
    <scope>NUCLEOTIDE SEQUENCE</scope>
    <source>
        <strain evidence="4">CCMP2712</strain>
    </source>
</reference>
<dbReference type="EMBL" id="JH993053">
    <property type="protein sequence ID" value="EKX37946.1"/>
    <property type="molecule type" value="Genomic_DNA"/>
</dbReference>
<dbReference type="EnsemblProtists" id="EKX37946">
    <property type="protein sequence ID" value="EKX37946"/>
    <property type="gene ID" value="GUITHDRAFT_115918"/>
</dbReference>
<gene>
    <name evidence="2" type="ORF">GUITHDRAFT_115918</name>
</gene>
<dbReference type="Proteomes" id="UP000011087">
    <property type="component" value="Unassembled WGS sequence"/>
</dbReference>